<dbReference type="SUPFAM" id="SSF50044">
    <property type="entry name" value="SH3-domain"/>
    <property type="match status" value="3"/>
</dbReference>
<dbReference type="SMART" id="SM00326">
    <property type="entry name" value="SH3"/>
    <property type="match status" value="3"/>
</dbReference>
<dbReference type="FunCoup" id="A7SC74">
    <property type="interactions" value="118"/>
</dbReference>
<dbReference type="FunFam" id="2.30.30.40:FF:000072">
    <property type="entry name" value="Unconventional Myosin IB"/>
    <property type="match status" value="1"/>
</dbReference>
<dbReference type="Proteomes" id="UP000001593">
    <property type="component" value="Unassembled WGS sequence"/>
</dbReference>
<accession>A7SC74</accession>
<dbReference type="GO" id="GO:0007015">
    <property type="term" value="P:actin filament organization"/>
    <property type="evidence" value="ECO:0000318"/>
    <property type="project" value="GO_Central"/>
</dbReference>
<evidence type="ECO:0000256" key="3">
    <source>
        <dbReference type="SAM" id="MobiDB-lite"/>
    </source>
</evidence>
<protein>
    <recommendedName>
        <fullName evidence="4">SH3 domain-containing protein</fullName>
    </recommendedName>
</protein>
<dbReference type="GO" id="GO:0016477">
    <property type="term" value="P:cell migration"/>
    <property type="evidence" value="ECO:0000318"/>
    <property type="project" value="GO_Central"/>
</dbReference>
<dbReference type="OMA" id="WDEALFD"/>
<dbReference type="InterPro" id="IPR001452">
    <property type="entry name" value="SH3_domain"/>
</dbReference>
<evidence type="ECO:0000256" key="2">
    <source>
        <dbReference type="PROSITE-ProRule" id="PRU00192"/>
    </source>
</evidence>
<evidence type="ECO:0000256" key="1">
    <source>
        <dbReference type="ARBA" id="ARBA00022443"/>
    </source>
</evidence>
<reference evidence="5 6" key="1">
    <citation type="journal article" date="2007" name="Science">
        <title>Sea anemone genome reveals ancestral eumetazoan gene repertoire and genomic organization.</title>
        <authorList>
            <person name="Putnam N.H."/>
            <person name="Srivastava M."/>
            <person name="Hellsten U."/>
            <person name="Dirks B."/>
            <person name="Chapman J."/>
            <person name="Salamov A."/>
            <person name="Terry A."/>
            <person name="Shapiro H."/>
            <person name="Lindquist E."/>
            <person name="Kapitonov V.V."/>
            <person name="Jurka J."/>
            <person name="Genikhovich G."/>
            <person name="Grigoriev I.V."/>
            <person name="Lucas S.M."/>
            <person name="Steele R.E."/>
            <person name="Finnerty J.R."/>
            <person name="Technau U."/>
            <person name="Martindale M.Q."/>
            <person name="Rokhsar D.S."/>
        </authorList>
    </citation>
    <scope>NUCLEOTIDE SEQUENCE [LARGE SCALE GENOMIC DNA]</scope>
    <source>
        <strain evidence="6">CH2 X CH6</strain>
    </source>
</reference>
<feature type="region of interest" description="Disordered" evidence="3">
    <location>
        <begin position="137"/>
        <end position="157"/>
    </location>
</feature>
<dbReference type="PANTHER" id="PTHR14167">
    <property type="entry name" value="SH3 DOMAIN-CONTAINING"/>
    <property type="match status" value="1"/>
</dbReference>
<organism evidence="5 6">
    <name type="scientific">Nematostella vectensis</name>
    <name type="common">Starlet sea anemone</name>
    <dbReference type="NCBI Taxonomy" id="45351"/>
    <lineage>
        <taxon>Eukaryota</taxon>
        <taxon>Metazoa</taxon>
        <taxon>Cnidaria</taxon>
        <taxon>Anthozoa</taxon>
        <taxon>Hexacorallia</taxon>
        <taxon>Actiniaria</taxon>
        <taxon>Edwardsiidae</taxon>
        <taxon>Nematostella</taxon>
    </lineage>
</organism>
<dbReference type="PhylomeDB" id="A7SC74"/>
<dbReference type="EMBL" id="DS469621">
    <property type="protein sequence ID" value="EDO38710.1"/>
    <property type="molecule type" value="Genomic_DNA"/>
</dbReference>
<dbReference type="PANTHER" id="PTHR14167:SF92">
    <property type="entry name" value="CIN85 AND CD2AP RELATED, ISOFORM J"/>
    <property type="match status" value="1"/>
</dbReference>
<keyword evidence="6" id="KW-1185">Reference proteome</keyword>
<feature type="domain" description="SH3" evidence="4">
    <location>
        <begin position="155"/>
        <end position="215"/>
    </location>
</feature>
<dbReference type="PRINTS" id="PR00499">
    <property type="entry name" value="P67PHOX"/>
</dbReference>
<dbReference type="PRINTS" id="PR00452">
    <property type="entry name" value="SH3DOMAIN"/>
</dbReference>
<feature type="domain" description="SH3" evidence="4">
    <location>
        <begin position="77"/>
        <end position="136"/>
    </location>
</feature>
<dbReference type="Gene3D" id="2.30.30.40">
    <property type="entry name" value="SH3 Domains"/>
    <property type="match status" value="3"/>
</dbReference>
<dbReference type="InterPro" id="IPR036028">
    <property type="entry name" value="SH3-like_dom_sf"/>
</dbReference>
<sequence length="215" mass="24181">FEYEAAEPDELSLQIDDIIEDIVDEDVGWARGDLNGKKGLFPVNFVDFIENNAELAKSAGKASYKRKLLSFSSTDSIAGRKACVLFDYEAENADELSLVTGIEINVIREVEDGWWEGTVDGRKGVFPSNFVKLKPIDETPTKTKRQPEKQPPAEEPVLRAKVTYDYEQQNEDELELKVGDIITIVKKEVFDTPGWMEGELDGKTGLFPDNFVEIL</sequence>
<dbReference type="InterPro" id="IPR050384">
    <property type="entry name" value="Endophilin_SH3RF"/>
</dbReference>
<dbReference type="PROSITE" id="PS50002">
    <property type="entry name" value="SH3"/>
    <property type="match status" value="3"/>
</dbReference>
<dbReference type="STRING" id="45351.A7SC74"/>
<dbReference type="HOGENOM" id="CLU_098500_1_0_1"/>
<proteinExistence type="predicted"/>
<keyword evidence="1 2" id="KW-0728">SH3 domain</keyword>
<name>A7SC74_NEMVE</name>
<dbReference type="AlphaFoldDB" id="A7SC74"/>
<feature type="domain" description="SH3" evidence="4">
    <location>
        <begin position="1"/>
        <end position="51"/>
    </location>
</feature>
<dbReference type="InParanoid" id="A7SC74"/>
<dbReference type="CDD" id="cd11875">
    <property type="entry name" value="SH3_CD2AP-like_3"/>
    <property type="match status" value="1"/>
</dbReference>
<feature type="non-terminal residue" evidence="5">
    <location>
        <position position="1"/>
    </location>
</feature>
<evidence type="ECO:0000259" key="4">
    <source>
        <dbReference type="PROSITE" id="PS50002"/>
    </source>
</evidence>
<dbReference type="eggNOG" id="KOG4225">
    <property type="taxonomic scope" value="Eukaryota"/>
</dbReference>
<evidence type="ECO:0000313" key="5">
    <source>
        <dbReference type="EMBL" id="EDO38710.1"/>
    </source>
</evidence>
<evidence type="ECO:0000313" key="6">
    <source>
        <dbReference type="Proteomes" id="UP000001593"/>
    </source>
</evidence>
<dbReference type="Pfam" id="PF14604">
    <property type="entry name" value="SH3_9"/>
    <property type="match status" value="3"/>
</dbReference>
<feature type="non-terminal residue" evidence="5">
    <location>
        <position position="215"/>
    </location>
</feature>
<gene>
    <name evidence="5" type="ORF">NEMVEDRAFT_v1g23919</name>
</gene>